<feature type="compositionally biased region" description="Basic and acidic residues" evidence="2">
    <location>
        <begin position="475"/>
        <end position="494"/>
    </location>
</feature>
<protein>
    <recommendedName>
        <fullName evidence="3">J domain-containing protein</fullName>
    </recommendedName>
</protein>
<feature type="compositionally biased region" description="Polar residues" evidence="2">
    <location>
        <begin position="118"/>
        <end position="131"/>
    </location>
</feature>
<feature type="compositionally biased region" description="Basic and acidic residues" evidence="2">
    <location>
        <begin position="426"/>
        <end position="457"/>
    </location>
</feature>
<feature type="compositionally biased region" description="Polar residues" evidence="2">
    <location>
        <begin position="458"/>
        <end position="472"/>
    </location>
</feature>
<dbReference type="EMBL" id="KN846960">
    <property type="protein sequence ID" value="KIW66169.1"/>
    <property type="molecule type" value="Genomic_DNA"/>
</dbReference>
<sequence length="804" mass="88948">MVKVDIKRDYYADLELPSTADTEEIKKQFRLLAKQYHPDRNPGHEVEVVPKFQAVQAAHEILSDPVEKAKYDAGRARLAAKTAAATNMNYTSDPYTYPRPTNAKSAKQQYPFPPPPKSTAQRPSQTSNQKPPASAGADKFNAFTRGAPSWDRAKFDEARAEAAARTFPNLRPASSAQPMPPPPRSTPRAPTAPKPASSSDMPHIPNVPPTSFPGMSRTASSRASYQAGDTQQGPRSAFSYVQGTRGPQQPNPHINVQEAYSMRSPPVSRARPSVSPLRHTRSSDYDMRYDLGARPPSRYSGSGGERTDIHGDGLHRSSSVRNSPIDDRGPFGRSTARFENLPRHRSASPGVRKGGVHAEFSETSSSDEETLHMDSRPKAQPRTTRPQMRSNLSYDTANNPGLTGQYPSTNYTRIVDESRYQYPPPEAKEPTRKPDPDIASPDAEKPVPLHGDGEGQDKPNNASAHPSTQSTFDAAKWHDELKADNIFRPDESQMRKSPSKTSRPASKPATARGRAQSRATEDPPPATESASGSKHTAFQPGKLADDFAARATGKSKNARVSPDTDSSVDSRDRYVVVEEDAMDVDTPPTNGHHPSVTNGVKHPMTESPREQKRRSSHGGVDLKDFIQQVPFAPTSGGLGGLKDDLETHLPFESRAAKEVNLNRTMSARIRALNLPKPPKPVVPPADDRLDKLNFDQYAQNMQNYMREWNHFNAKMIEHFRARQDRVCGTMSQNWIAQSGDGPDAEAVEKDEKGDKQAGYAAYMQWLKDDAQCRDWWEEANEKHLKCLEDLGRAREVAKRKLRPV</sequence>
<keyword evidence="1" id="KW-0143">Chaperone</keyword>
<gene>
    <name evidence="4" type="ORF">PV04_08370</name>
</gene>
<dbReference type="CDD" id="cd06257">
    <property type="entry name" value="DnaJ"/>
    <property type="match status" value="1"/>
</dbReference>
<dbReference type="HOGENOM" id="CLU_006836_1_0_1"/>
<dbReference type="InterPro" id="IPR018253">
    <property type="entry name" value="DnaJ_domain_CS"/>
</dbReference>
<reference evidence="4 5" key="1">
    <citation type="submission" date="2015-01" db="EMBL/GenBank/DDBJ databases">
        <title>The Genome Sequence of Capronia semiimmersa CBS27337.</title>
        <authorList>
            <consortium name="The Broad Institute Genomics Platform"/>
            <person name="Cuomo C."/>
            <person name="de Hoog S."/>
            <person name="Gorbushina A."/>
            <person name="Stielow B."/>
            <person name="Teixiera M."/>
            <person name="Abouelleil A."/>
            <person name="Chapman S.B."/>
            <person name="Priest M."/>
            <person name="Young S.K."/>
            <person name="Wortman J."/>
            <person name="Nusbaum C."/>
            <person name="Birren B."/>
        </authorList>
    </citation>
    <scope>NUCLEOTIDE SEQUENCE [LARGE SCALE GENOMIC DNA]</scope>
    <source>
        <strain evidence="4 5">CBS 27337</strain>
    </source>
</reference>
<feature type="domain" description="J" evidence="3">
    <location>
        <begin position="9"/>
        <end position="75"/>
    </location>
</feature>
<feature type="compositionally biased region" description="Polar residues" evidence="2">
    <location>
        <begin position="217"/>
        <end position="254"/>
    </location>
</feature>
<feature type="compositionally biased region" description="Polar residues" evidence="2">
    <location>
        <begin position="495"/>
        <end position="504"/>
    </location>
</feature>
<name>A0A0D2G236_9EURO</name>
<feature type="compositionally biased region" description="Basic and acidic residues" evidence="2">
    <location>
        <begin position="305"/>
        <end position="315"/>
    </location>
</feature>
<organism evidence="4 5">
    <name type="scientific">Phialophora macrospora</name>
    <dbReference type="NCBI Taxonomy" id="1851006"/>
    <lineage>
        <taxon>Eukaryota</taxon>
        <taxon>Fungi</taxon>
        <taxon>Dikarya</taxon>
        <taxon>Ascomycota</taxon>
        <taxon>Pezizomycotina</taxon>
        <taxon>Eurotiomycetes</taxon>
        <taxon>Chaetothyriomycetidae</taxon>
        <taxon>Chaetothyriales</taxon>
        <taxon>Herpotrichiellaceae</taxon>
        <taxon>Phialophora</taxon>
    </lineage>
</organism>
<keyword evidence="5" id="KW-1185">Reference proteome</keyword>
<feature type="compositionally biased region" description="Polar residues" evidence="2">
    <location>
        <begin position="381"/>
        <end position="412"/>
    </location>
</feature>
<feature type="region of interest" description="Disordered" evidence="2">
    <location>
        <begin position="89"/>
        <end position="150"/>
    </location>
</feature>
<dbReference type="SMART" id="SM00271">
    <property type="entry name" value="DnaJ"/>
    <property type="match status" value="1"/>
</dbReference>
<accession>A0A0D2G236</accession>
<dbReference type="FunFam" id="1.10.287.110:FF:000096">
    <property type="entry name" value="DnaJ domain protein"/>
    <property type="match status" value="1"/>
</dbReference>
<dbReference type="InterPro" id="IPR051938">
    <property type="entry name" value="Apopto_cytoskel_mod"/>
</dbReference>
<evidence type="ECO:0000313" key="5">
    <source>
        <dbReference type="Proteomes" id="UP000054266"/>
    </source>
</evidence>
<dbReference type="PROSITE" id="PS50076">
    <property type="entry name" value="DNAJ_2"/>
    <property type="match status" value="1"/>
</dbReference>
<dbReference type="InterPro" id="IPR036869">
    <property type="entry name" value="J_dom_sf"/>
</dbReference>
<dbReference type="PANTHER" id="PTHR44145">
    <property type="entry name" value="DNAJ HOMOLOG SUBFAMILY A MEMBER 3, MITOCHONDRIAL"/>
    <property type="match status" value="1"/>
</dbReference>
<proteinExistence type="predicted"/>
<evidence type="ECO:0000256" key="1">
    <source>
        <dbReference type="ARBA" id="ARBA00023186"/>
    </source>
</evidence>
<feature type="compositionally biased region" description="Low complexity" evidence="2">
    <location>
        <begin position="165"/>
        <end position="177"/>
    </location>
</feature>
<dbReference type="Proteomes" id="UP000054266">
    <property type="component" value="Unassembled WGS sequence"/>
</dbReference>
<feature type="region of interest" description="Disordered" evidence="2">
    <location>
        <begin position="165"/>
        <end position="619"/>
    </location>
</feature>
<dbReference type="InterPro" id="IPR001623">
    <property type="entry name" value="DnaJ_domain"/>
</dbReference>
<evidence type="ECO:0000259" key="3">
    <source>
        <dbReference type="PROSITE" id="PS50076"/>
    </source>
</evidence>
<dbReference type="Pfam" id="PF00226">
    <property type="entry name" value="DnaJ"/>
    <property type="match status" value="1"/>
</dbReference>
<dbReference type="PRINTS" id="PR00625">
    <property type="entry name" value="JDOMAIN"/>
</dbReference>
<dbReference type="PANTHER" id="PTHR44145:SF3">
    <property type="entry name" value="DNAJ HOMOLOG SUBFAMILY A MEMBER 3, MITOCHONDRIAL"/>
    <property type="match status" value="1"/>
</dbReference>
<dbReference type="AlphaFoldDB" id="A0A0D2G236"/>
<evidence type="ECO:0000256" key="2">
    <source>
        <dbReference type="SAM" id="MobiDB-lite"/>
    </source>
</evidence>
<dbReference type="PROSITE" id="PS00636">
    <property type="entry name" value="DNAJ_1"/>
    <property type="match status" value="1"/>
</dbReference>
<feature type="compositionally biased region" description="Pro residues" evidence="2">
    <location>
        <begin position="178"/>
        <end position="193"/>
    </location>
</feature>
<dbReference type="STRING" id="5601.A0A0D2G236"/>
<feature type="compositionally biased region" description="Low complexity" evidence="2">
    <location>
        <begin position="263"/>
        <end position="277"/>
    </location>
</feature>
<dbReference type="SUPFAM" id="SSF46565">
    <property type="entry name" value="Chaperone J-domain"/>
    <property type="match status" value="1"/>
</dbReference>
<feature type="compositionally biased region" description="Basic and acidic residues" evidence="2">
    <location>
        <begin position="281"/>
        <end position="291"/>
    </location>
</feature>
<evidence type="ECO:0000313" key="4">
    <source>
        <dbReference type="EMBL" id="KIW66169.1"/>
    </source>
</evidence>
<dbReference type="Gene3D" id="1.10.287.110">
    <property type="entry name" value="DnaJ domain"/>
    <property type="match status" value="1"/>
</dbReference>